<feature type="domain" description="6-hydroxymethylpterin diphosphokinase MptE-like" evidence="2">
    <location>
        <begin position="51"/>
        <end position="184"/>
    </location>
</feature>
<accession>A0AA41FYP9</accession>
<organism evidence="3 4">
    <name type="scientific">Haloarcula salina</name>
    <dbReference type="NCBI Taxonomy" id="1429914"/>
    <lineage>
        <taxon>Archaea</taxon>
        <taxon>Methanobacteriati</taxon>
        <taxon>Methanobacteriota</taxon>
        <taxon>Stenosarchaea group</taxon>
        <taxon>Halobacteria</taxon>
        <taxon>Halobacteriales</taxon>
        <taxon>Haloarculaceae</taxon>
        <taxon>Haloarcula</taxon>
    </lineage>
</organism>
<dbReference type="PANTHER" id="PTHR39648">
    <property type="entry name" value="6-HYDROXYMETHYL-7,8-DIHYDROPTERIN PYROPHOSPHOKINASE"/>
    <property type="match status" value="1"/>
</dbReference>
<keyword evidence="1" id="KW-0289">Folate biosynthesis</keyword>
<comment type="catalytic activity">
    <reaction evidence="1">
        <text>6-hydroxymethyl-7,8-dihydropterin + ATP = (7,8-dihydropterin-6-yl)methyl diphosphate + AMP + H(+)</text>
        <dbReference type="Rhea" id="RHEA:11412"/>
        <dbReference type="ChEBI" id="CHEBI:15378"/>
        <dbReference type="ChEBI" id="CHEBI:30616"/>
        <dbReference type="ChEBI" id="CHEBI:44841"/>
        <dbReference type="ChEBI" id="CHEBI:72950"/>
        <dbReference type="ChEBI" id="CHEBI:456215"/>
        <dbReference type="EC" id="2.7.6.3"/>
    </reaction>
</comment>
<keyword evidence="1" id="KW-0547">Nucleotide-binding</keyword>
<dbReference type="InterPro" id="IPR002826">
    <property type="entry name" value="MptE-like"/>
</dbReference>
<keyword evidence="1" id="KW-0418">Kinase</keyword>
<keyword evidence="1" id="KW-0808">Transferase</keyword>
<dbReference type="EC" id="2.7.6.3" evidence="1"/>
<evidence type="ECO:0000259" key="2">
    <source>
        <dbReference type="Pfam" id="PF01973"/>
    </source>
</evidence>
<dbReference type="HAMAP" id="MF_02131">
    <property type="entry name" value="HMPDK_arch"/>
    <property type="match status" value="1"/>
</dbReference>
<comment type="cofactor">
    <cofactor evidence="1">
        <name>Mg(2+)</name>
        <dbReference type="ChEBI" id="CHEBI:18420"/>
    </cofactor>
</comment>
<reference evidence="3" key="1">
    <citation type="submission" date="2021-06" db="EMBL/GenBank/DDBJ databases">
        <title>New haloarchaea isolates fom saline soil.</title>
        <authorList>
            <person name="Duran-Viseras A."/>
            <person name="Sanchez-Porro C.S."/>
            <person name="Ventosa A."/>
        </authorList>
    </citation>
    <scope>NUCLEOTIDE SEQUENCE</scope>
    <source>
        <strain evidence="3">JCM 18369</strain>
    </source>
</reference>
<protein>
    <recommendedName>
        <fullName evidence="1">6-hydroxymethyl-7,8-dihydropterin pyrophosphokinase</fullName>
        <shortName evidence="1">HPPK</shortName>
        <ecNumber evidence="1">2.7.6.3</ecNumber>
    </recommendedName>
    <alternativeName>
        <fullName evidence="1">2-amino-4-hydroxy-6-hydroxymethyldihydropteridine pyrophosphokinase</fullName>
    </alternativeName>
    <alternativeName>
        <fullName evidence="1">6-hydroxymethyl-7,8-dihydropterin diphosphokinase</fullName>
        <shortName evidence="1">6-HMPDK</shortName>
    </alternativeName>
    <alternativeName>
        <fullName evidence="1">7,8-dihydro-6-hydroxymethylpterin diphosphokinase</fullName>
    </alternativeName>
    <alternativeName>
        <fullName evidence="1">7,8-dihydro-6-hydroxymethylpterin pyrophosphokinase</fullName>
        <shortName evidence="1">PPPK</shortName>
    </alternativeName>
</protein>
<evidence type="ECO:0000313" key="3">
    <source>
        <dbReference type="EMBL" id="MBV0901005.1"/>
    </source>
</evidence>
<proteinExistence type="inferred from homology"/>
<dbReference type="Proteomes" id="UP001166304">
    <property type="component" value="Unassembled WGS sequence"/>
</dbReference>
<comment type="similarity">
    <text evidence="1">Belongs to the archaeal 6-HMPDK family.</text>
</comment>
<dbReference type="GO" id="GO:0016301">
    <property type="term" value="F:kinase activity"/>
    <property type="evidence" value="ECO:0007669"/>
    <property type="project" value="UniProtKB-KW"/>
</dbReference>
<dbReference type="PANTHER" id="PTHR39648:SF1">
    <property type="entry name" value="6-HYDROXYMETHYL-7,8-DIHYDROPTERIN PYROPHOSPHOKINASE"/>
    <property type="match status" value="1"/>
</dbReference>
<dbReference type="GO" id="GO:0046656">
    <property type="term" value="P:folic acid biosynthetic process"/>
    <property type="evidence" value="ECO:0007669"/>
    <property type="project" value="UniProtKB-KW"/>
</dbReference>
<comment type="function">
    <text evidence="1">Catalyzes the transfer of diphosphate from ATP to 6-hydroxymethyl-7,8-dihydropterin (6-HMD), leading to 6-hydroxymethyl-7,8-dihydropterin diphosphate (6-HMDP).</text>
</comment>
<comment type="caution">
    <text evidence="3">The sequence shown here is derived from an EMBL/GenBank/DDBJ whole genome shotgun (WGS) entry which is preliminary data.</text>
</comment>
<dbReference type="RefSeq" id="WP_162411727.1">
    <property type="nucleotide sequence ID" value="NZ_JAHQXE010000001.1"/>
</dbReference>
<dbReference type="GO" id="GO:0005524">
    <property type="term" value="F:ATP binding"/>
    <property type="evidence" value="ECO:0007669"/>
    <property type="project" value="UniProtKB-UniRule"/>
</dbReference>
<dbReference type="AlphaFoldDB" id="A0AA41FYP9"/>
<evidence type="ECO:0000313" key="4">
    <source>
        <dbReference type="Proteomes" id="UP001166304"/>
    </source>
</evidence>
<dbReference type="GO" id="GO:0003848">
    <property type="term" value="F:2-amino-4-hydroxy-6-hydroxymethyldihydropteridine diphosphokinase activity"/>
    <property type="evidence" value="ECO:0007669"/>
    <property type="project" value="UniProtKB-UniRule"/>
</dbReference>
<dbReference type="GO" id="GO:0000287">
    <property type="term" value="F:magnesium ion binding"/>
    <property type="evidence" value="ECO:0007669"/>
    <property type="project" value="UniProtKB-UniRule"/>
</dbReference>
<dbReference type="Pfam" id="PF01973">
    <property type="entry name" value="MptE-like"/>
    <property type="match status" value="1"/>
</dbReference>
<dbReference type="InterPro" id="IPR027510">
    <property type="entry name" value="HMPDK_MptE"/>
</dbReference>
<dbReference type="GO" id="GO:0046654">
    <property type="term" value="P:tetrahydrofolate biosynthetic process"/>
    <property type="evidence" value="ECO:0007669"/>
    <property type="project" value="UniProtKB-UniRule"/>
</dbReference>
<gene>
    <name evidence="1" type="primary">mptE</name>
    <name evidence="3" type="ORF">KTS37_04305</name>
</gene>
<keyword evidence="1" id="KW-0460">Magnesium</keyword>
<sequence>MDFHTWEPVYEAVLDDFGYPRDGDERARDRLEALLDGAETYDPAALGLDGATVAVAGAGPSLEAEADRAAEADVVLAASTAADRLRDAGVAVDCMVTDLDKNAATGRALTADGTPVVVHAHGDNVPALNGHVPAYDAAFVVPTTQAAPTAAVRNFGGFTDGDRAAFFADHFGASSLTFPGWDFDDPSVGPEKRRKLRWAERLLHWLERRRGERFDVLDERREAIDPIGEPDSTD</sequence>
<keyword evidence="4" id="KW-1185">Reference proteome</keyword>
<dbReference type="EMBL" id="JAHQXE010000001">
    <property type="protein sequence ID" value="MBV0901005.1"/>
    <property type="molecule type" value="Genomic_DNA"/>
</dbReference>
<keyword evidence="1" id="KW-0067">ATP-binding</keyword>
<comment type="pathway">
    <text evidence="1">Cofactor biosynthesis; tetrahydrofolate biosynthesis; 2-amino-4-hydroxy-6-hydroxymethyl-7,8-dihydropteridine diphosphate from 7,8-dihydroneopterin triphosphate: step 4/4.</text>
</comment>
<name>A0AA41FYP9_9EURY</name>
<evidence type="ECO:0000256" key="1">
    <source>
        <dbReference type="HAMAP-Rule" id="MF_02131"/>
    </source>
</evidence>